<proteinExistence type="predicted"/>
<dbReference type="SUPFAM" id="SSF52540">
    <property type="entry name" value="P-loop containing nucleoside triphosphate hydrolases"/>
    <property type="match status" value="1"/>
</dbReference>
<dbReference type="GO" id="GO:0032543">
    <property type="term" value="P:mitochondrial translation"/>
    <property type="evidence" value="ECO:0007669"/>
    <property type="project" value="TreeGrafter"/>
</dbReference>
<dbReference type="InterPro" id="IPR027417">
    <property type="entry name" value="P-loop_NTPase"/>
</dbReference>
<dbReference type="CDD" id="cd01886">
    <property type="entry name" value="EF-G"/>
    <property type="match status" value="1"/>
</dbReference>
<keyword evidence="8" id="KW-1185">Reference proteome</keyword>
<dbReference type="Proteomes" id="UP000475862">
    <property type="component" value="Unassembled WGS sequence"/>
</dbReference>
<dbReference type="InterPro" id="IPR005225">
    <property type="entry name" value="Small_GTP-bd"/>
</dbReference>
<comment type="caution">
    <text evidence="7">The sequence shown here is derived from an EMBL/GenBank/DDBJ whole genome shotgun (WGS) entry which is preliminary data.</text>
</comment>
<name>A0A6G0TMB9_APHGL</name>
<keyword evidence="1" id="KW-0547">Nucleotide-binding</keyword>
<dbReference type="Pfam" id="PF00009">
    <property type="entry name" value="GTP_EFTU"/>
    <property type="match status" value="1"/>
</dbReference>
<sequence length="745" mass="83307">MLFFHRRVHRNVYIKHIMRRYYCHNIDKMSKIRNIGILAHIDAGKTTTTERMLFYSGLIHSMGEVHDGNTVTDYMDQERNRGITITSAAVTLPWKKHNINLVDTPGHIDFTMQVEQTLNILDGVVIVLDSSAGVEAQTLTVWRQTDRYMIPRIVYANKMDRSDASLPLCINLLKSKFNITPLQLQIPVRESNGRLIGLIDVLKKDILTWHGDNGQKVICTPIEDNTKQWEALCKVREILIGDLADMDETIANIVLNSDNINCIDYDTLLSAIRRACISQKGVPLLCGSSYKNIGVQTLMDGIINYLPSPNDCITLDPFKFFGTSMSARAFKIVHEKQKGPITFLRIYTGSLEKGQKLYNASQSKTENINRVMIAYADDYKEVNNIESGNIVAVTGLKNTVCGDLLSSSNNAVKSALTKLSKSKKMTQEESIEMLGVEMNIPDPVFFCSIEPPSQAYQLALDNALNQLHREDPSLRIQYDEETGQTILAGMGELHLEIIGERIKTEFKIDVDLSRPQISYKEGLVSEAKESHRLDLKIDTELIWEGCSTTHSVYVVMSILKHETNKKMLSLDQSPDNASNTAAIYLNRLNIITSSAKAALAHGPKLGCPVINVRFVLHWLEVGKGTSDTVLSSAVNQCVQKLLKSANTILLEPIMNVEVVTDDDHSSAVLSDFGRRRGSIQDISTRSNYRVINALVPLADLLGYSKDLRTFTSGTASFSMEFHSYQEVSTKDEGEAIKNITGFYPS</sequence>
<dbReference type="FunFam" id="3.30.70.240:FF:000001">
    <property type="entry name" value="Elongation factor G"/>
    <property type="match status" value="1"/>
</dbReference>
<dbReference type="AlphaFoldDB" id="A0A6G0TMB9"/>
<dbReference type="GO" id="GO:0003924">
    <property type="term" value="F:GTPase activity"/>
    <property type="evidence" value="ECO:0007669"/>
    <property type="project" value="InterPro"/>
</dbReference>
<dbReference type="InterPro" id="IPR031157">
    <property type="entry name" value="G_TR_CS"/>
</dbReference>
<organism evidence="7 8">
    <name type="scientific">Aphis glycines</name>
    <name type="common">Soybean aphid</name>
    <dbReference type="NCBI Taxonomy" id="307491"/>
    <lineage>
        <taxon>Eukaryota</taxon>
        <taxon>Metazoa</taxon>
        <taxon>Ecdysozoa</taxon>
        <taxon>Arthropoda</taxon>
        <taxon>Hexapoda</taxon>
        <taxon>Insecta</taxon>
        <taxon>Pterygota</taxon>
        <taxon>Neoptera</taxon>
        <taxon>Paraneoptera</taxon>
        <taxon>Hemiptera</taxon>
        <taxon>Sternorrhyncha</taxon>
        <taxon>Aphidomorpha</taxon>
        <taxon>Aphidoidea</taxon>
        <taxon>Aphididae</taxon>
        <taxon>Aphidini</taxon>
        <taxon>Aphis</taxon>
        <taxon>Aphis</taxon>
    </lineage>
</organism>
<gene>
    <name evidence="7" type="ORF">AGLY_007489</name>
</gene>
<dbReference type="PROSITE" id="PS00301">
    <property type="entry name" value="G_TR_1"/>
    <property type="match status" value="1"/>
</dbReference>
<dbReference type="Pfam" id="PF14492">
    <property type="entry name" value="EFG_III"/>
    <property type="match status" value="1"/>
</dbReference>
<dbReference type="InterPro" id="IPR000795">
    <property type="entry name" value="T_Tr_GTP-bd_dom"/>
</dbReference>
<dbReference type="GO" id="GO:0032790">
    <property type="term" value="P:ribosome disassembly"/>
    <property type="evidence" value="ECO:0007669"/>
    <property type="project" value="TreeGrafter"/>
</dbReference>
<dbReference type="GO" id="GO:0005759">
    <property type="term" value="C:mitochondrial matrix"/>
    <property type="evidence" value="ECO:0007669"/>
    <property type="project" value="UniProtKB-ARBA"/>
</dbReference>
<reference evidence="7 8" key="1">
    <citation type="submission" date="2019-08" db="EMBL/GenBank/DDBJ databases">
        <title>The genome of the soybean aphid Biotype 1, its phylome, world population structure and adaptation to the North American continent.</title>
        <authorList>
            <person name="Giordano R."/>
            <person name="Donthu R.K."/>
            <person name="Hernandez A.G."/>
            <person name="Wright C.L."/>
            <person name="Zimin A.V."/>
        </authorList>
    </citation>
    <scope>NUCLEOTIDE SEQUENCE [LARGE SCALE GENOMIC DNA]</scope>
    <source>
        <tissue evidence="7">Whole aphids</tissue>
    </source>
</reference>
<dbReference type="GO" id="GO:0003746">
    <property type="term" value="F:translation elongation factor activity"/>
    <property type="evidence" value="ECO:0007669"/>
    <property type="project" value="UniProtKB-KW"/>
</dbReference>
<dbReference type="InterPro" id="IPR035649">
    <property type="entry name" value="EFG_V"/>
</dbReference>
<dbReference type="Gene3D" id="3.40.50.300">
    <property type="entry name" value="P-loop containing nucleotide triphosphate hydrolases"/>
    <property type="match status" value="1"/>
</dbReference>
<keyword evidence="3" id="KW-0648">Protein biosynthesis</keyword>
<dbReference type="FunFam" id="3.40.50.300:FF:000514">
    <property type="entry name" value="Ribosome-releasing factor 2, mitochondrial"/>
    <property type="match status" value="1"/>
</dbReference>
<dbReference type="InterPro" id="IPR035647">
    <property type="entry name" value="EFG_III/V"/>
</dbReference>
<dbReference type="Pfam" id="PF22042">
    <property type="entry name" value="EF-G_D2"/>
    <property type="match status" value="1"/>
</dbReference>
<evidence type="ECO:0000313" key="8">
    <source>
        <dbReference type="Proteomes" id="UP000475862"/>
    </source>
</evidence>
<evidence type="ECO:0000256" key="3">
    <source>
        <dbReference type="ARBA" id="ARBA00022917"/>
    </source>
</evidence>
<accession>A0A6G0TMB9</accession>
<evidence type="ECO:0000256" key="5">
    <source>
        <dbReference type="ARBA" id="ARBA00023134"/>
    </source>
</evidence>
<dbReference type="Pfam" id="PF00679">
    <property type="entry name" value="EFG_C"/>
    <property type="match status" value="1"/>
</dbReference>
<dbReference type="PANTHER" id="PTHR43261:SF1">
    <property type="entry name" value="RIBOSOME-RELEASING FACTOR 2, MITOCHONDRIAL"/>
    <property type="match status" value="1"/>
</dbReference>
<dbReference type="NCBIfam" id="TIGR00231">
    <property type="entry name" value="small_GTP"/>
    <property type="match status" value="1"/>
</dbReference>
<dbReference type="PANTHER" id="PTHR43261">
    <property type="entry name" value="TRANSLATION ELONGATION FACTOR G-RELATED"/>
    <property type="match status" value="1"/>
</dbReference>
<dbReference type="CDD" id="cd16262">
    <property type="entry name" value="EFG_III"/>
    <property type="match status" value="1"/>
</dbReference>
<dbReference type="OrthoDB" id="198619at2759"/>
<dbReference type="SUPFAM" id="SSF54211">
    <property type="entry name" value="Ribosomal protein S5 domain 2-like"/>
    <property type="match status" value="1"/>
</dbReference>
<dbReference type="SUPFAM" id="SSF54980">
    <property type="entry name" value="EF-G C-terminal domain-like"/>
    <property type="match status" value="2"/>
</dbReference>
<evidence type="ECO:0000256" key="1">
    <source>
        <dbReference type="ARBA" id="ARBA00022741"/>
    </source>
</evidence>
<dbReference type="PROSITE" id="PS51722">
    <property type="entry name" value="G_TR_2"/>
    <property type="match status" value="1"/>
</dbReference>
<dbReference type="InterPro" id="IPR053905">
    <property type="entry name" value="EF-G-like_DII"/>
</dbReference>
<dbReference type="InterPro" id="IPR009022">
    <property type="entry name" value="EFG_III"/>
</dbReference>
<keyword evidence="2" id="KW-0251">Elongation factor</keyword>
<dbReference type="InterPro" id="IPR020568">
    <property type="entry name" value="Ribosomal_Su5_D2-typ_SF"/>
</dbReference>
<evidence type="ECO:0000313" key="7">
    <source>
        <dbReference type="EMBL" id="KAE9535588.1"/>
    </source>
</evidence>
<keyword evidence="5" id="KW-0342">GTP-binding</keyword>
<keyword evidence="4" id="KW-0496">Mitochondrion</keyword>
<evidence type="ECO:0000256" key="4">
    <source>
        <dbReference type="ARBA" id="ARBA00023128"/>
    </source>
</evidence>
<dbReference type="CDD" id="cd03713">
    <property type="entry name" value="EFG_mtEFG_C"/>
    <property type="match status" value="1"/>
</dbReference>
<evidence type="ECO:0000259" key="6">
    <source>
        <dbReference type="PROSITE" id="PS51722"/>
    </source>
</evidence>
<protein>
    <recommendedName>
        <fullName evidence="6">Tr-type G domain-containing protein</fullName>
    </recommendedName>
</protein>
<dbReference type="FunFam" id="3.30.70.870:FF:000001">
    <property type="entry name" value="Elongation factor G"/>
    <property type="match status" value="1"/>
</dbReference>
<dbReference type="GO" id="GO:0005525">
    <property type="term" value="F:GTP binding"/>
    <property type="evidence" value="ECO:0007669"/>
    <property type="project" value="UniProtKB-KW"/>
</dbReference>
<dbReference type="SMART" id="SM00838">
    <property type="entry name" value="EFG_C"/>
    <property type="match status" value="1"/>
</dbReference>
<dbReference type="InterPro" id="IPR000640">
    <property type="entry name" value="EFG_V-like"/>
</dbReference>
<dbReference type="PRINTS" id="PR00315">
    <property type="entry name" value="ELONGATNFCT"/>
</dbReference>
<evidence type="ECO:0000256" key="2">
    <source>
        <dbReference type="ARBA" id="ARBA00022768"/>
    </source>
</evidence>
<dbReference type="Gene3D" id="2.40.30.10">
    <property type="entry name" value="Translation factors"/>
    <property type="match status" value="1"/>
</dbReference>
<dbReference type="InterPro" id="IPR041095">
    <property type="entry name" value="EFG_II"/>
</dbReference>
<dbReference type="InterPro" id="IPR009000">
    <property type="entry name" value="Transl_B-barrel_sf"/>
</dbReference>
<dbReference type="SUPFAM" id="SSF50447">
    <property type="entry name" value="Translation proteins"/>
    <property type="match status" value="1"/>
</dbReference>
<dbReference type="Gene3D" id="3.30.70.240">
    <property type="match status" value="1"/>
</dbReference>
<dbReference type="EMBL" id="VYZN01000025">
    <property type="protein sequence ID" value="KAE9535588.1"/>
    <property type="molecule type" value="Genomic_DNA"/>
</dbReference>
<feature type="domain" description="Tr-type G" evidence="6">
    <location>
        <begin position="30"/>
        <end position="310"/>
    </location>
</feature>
<dbReference type="Gene3D" id="3.30.70.870">
    <property type="entry name" value="Elongation Factor G (Translational Gtpase), domain 3"/>
    <property type="match status" value="1"/>
</dbReference>